<dbReference type="Proteomes" id="UP000275385">
    <property type="component" value="Unassembled WGS sequence"/>
</dbReference>
<keyword evidence="2 3" id="KW-0040">ANK repeat</keyword>
<dbReference type="SUPFAM" id="SSF54695">
    <property type="entry name" value="POZ domain"/>
    <property type="match status" value="2"/>
</dbReference>
<dbReference type="FunFam" id="1.25.40.20:FF:000248">
    <property type="entry name" value="Ankyrin repeat and BTB/POZ domain protein"/>
    <property type="match status" value="1"/>
</dbReference>
<evidence type="ECO:0000256" key="2">
    <source>
        <dbReference type="ARBA" id="ARBA00023043"/>
    </source>
</evidence>
<dbReference type="CDD" id="cd18497">
    <property type="entry name" value="BACK_ABTB1_BPOZ"/>
    <property type="match status" value="1"/>
</dbReference>
<dbReference type="AlphaFoldDB" id="A0A420Y0H8"/>
<dbReference type="Gene3D" id="3.30.710.10">
    <property type="entry name" value="Potassium Channel Kv1.1, Chain A"/>
    <property type="match status" value="2"/>
</dbReference>
<gene>
    <name evidence="6" type="ORF">DL546_004638</name>
</gene>
<feature type="domain" description="BTB" evidence="5">
    <location>
        <begin position="358"/>
        <end position="416"/>
    </location>
</feature>
<dbReference type="CDD" id="cd18186">
    <property type="entry name" value="BTB_POZ_ZBTB_KLHL-like"/>
    <property type="match status" value="1"/>
</dbReference>
<dbReference type="PANTHER" id="PTHR46231">
    <property type="entry name" value="ANKYRIN REPEAT AND BTB/POZ DOMAIN-CONTAINING PROTEIN 1"/>
    <property type="match status" value="1"/>
</dbReference>
<dbReference type="Gene3D" id="1.25.40.20">
    <property type="entry name" value="Ankyrin repeat-containing domain"/>
    <property type="match status" value="1"/>
</dbReference>
<reference evidence="6 7" key="1">
    <citation type="submission" date="2018-08" db="EMBL/GenBank/DDBJ databases">
        <title>Draft genome of the lignicolous fungus Coniochaeta pulveracea.</title>
        <authorList>
            <person name="Borstlap C.J."/>
            <person name="De Witt R.N."/>
            <person name="Botha A."/>
            <person name="Volschenk H."/>
        </authorList>
    </citation>
    <scope>NUCLEOTIDE SEQUENCE [LARGE SCALE GENOMIC DNA]</scope>
    <source>
        <strain evidence="6 7">CAB683</strain>
    </source>
</reference>
<dbReference type="Pfam" id="PF00651">
    <property type="entry name" value="BTB"/>
    <property type="match status" value="2"/>
</dbReference>
<name>A0A420Y0H8_9PEZI</name>
<dbReference type="InterPro" id="IPR011333">
    <property type="entry name" value="SKP1/BTB/POZ_sf"/>
</dbReference>
<organism evidence="6 7">
    <name type="scientific">Coniochaeta pulveracea</name>
    <dbReference type="NCBI Taxonomy" id="177199"/>
    <lineage>
        <taxon>Eukaryota</taxon>
        <taxon>Fungi</taxon>
        <taxon>Dikarya</taxon>
        <taxon>Ascomycota</taxon>
        <taxon>Pezizomycotina</taxon>
        <taxon>Sordariomycetes</taxon>
        <taxon>Sordariomycetidae</taxon>
        <taxon>Coniochaetales</taxon>
        <taxon>Coniochaetaceae</taxon>
        <taxon>Coniochaeta</taxon>
    </lineage>
</organism>
<evidence type="ECO:0000259" key="5">
    <source>
        <dbReference type="PROSITE" id="PS50097"/>
    </source>
</evidence>
<keyword evidence="1" id="KW-0677">Repeat</keyword>
<dbReference type="EMBL" id="QVQW01000075">
    <property type="protein sequence ID" value="RKU41427.1"/>
    <property type="molecule type" value="Genomic_DNA"/>
</dbReference>
<evidence type="ECO:0000256" key="4">
    <source>
        <dbReference type="SAM" id="MobiDB-lite"/>
    </source>
</evidence>
<dbReference type="SMART" id="SM00248">
    <property type="entry name" value="ANK"/>
    <property type="match status" value="2"/>
</dbReference>
<dbReference type="PROSITE" id="PS50088">
    <property type="entry name" value="ANK_REPEAT"/>
    <property type="match status" value="1"/>
</dbReference>
<comment type="caution">
    <text evidence="6">The sequence shown here is derived from an EMBL/GenBank/DDBJ whole genome shotgun (WGS) entry which is preliminary data.</text>
</comment>
<dbReference type="InterPro" id="IPR036770">
    <property type="entry name" value="Ankyrin_rpt-contain_sf"/>
</dbReference>
<dbReference type="InterPro" id="IPR002110">
    <property type="entry name" value="Ankyrin_rpt"/>
</dbReference>
<evidence type="ECO:0000256" key="1">
    <source>
        <dbReference type="ARBA" id="ARBA00022737"/>
    </source>
</evidence>
<protein>
    <recommendedName>
        <fullName evidence="5">BTB domain-containing protein</fullName>
    </recommendedName>
</protein>
<evidence type="ECO:0000313" key="7">
    <source>
        <dbReference type="Proteomes" id="UP000275385"/>
    </source>
</evidence>
<dbReference type="Pfam" id="PF12796">
    <property type="entry name" value="Ank_2"/>
    <property type="match status" value="1"/>
</dbReference>
<feature type="region of interest" description="Disordered" evidence="4">
    <location>
        <begin position="550"/>
        <end position="604"/>
    </location>
</feature>
<dbReference type="SUPFAM" id="SSF48403">
    <property type="entry name" value="Ankyrin repeat"/>
    <property type="match status" value="1"/>
</dbReference>
<dbReference type="InterPro" id="IPR044515">
    <property type="entry name" value="ABTB1"/>
</dbReference>
<proteinExistence type="predicted"/>
<dbReference type="STRING" id="177199.A0A420Y0H8"/>
<evidence type="ECO:0000313" key="6">
    <source>
        <dbReference type="EMBL" id="RKU41427.1"/>
    </source>
</evidence>
<dbReference type="GO" id="GO:0005737">
    <property type="term" value="C:cytoplasm"/>
    <property type="evidence" value="ECO:0007669"/>
    <property type="project" value="TreeGrafter"/>
</dbReference>
<dbReference type="GO" id="GO:0000151">
    <property type="term" value="C:ubiquitin ligase complex"/>
    <property type="evidence" value="ECO:0007669"/>
    <property type="project" value="TreeGrafter"/>
</dbReference>
<feature type="domain" description="BTB" evidence="5">
    <location>
        <begin position="152"/>
        <end position="210"/>
    </location>
</feature>
<dbReference type="SMART" id="SM00225">
    <property type="entry name" value="BTB"/>
    <property type="match status" value="2"/>
</dbReference>
<dbReference type="InterPro" id="IPR000210">
    <property type="entry name" value="BTB/POZ_dom"/>
</dbReference>
<sequence>MAEVDTIRKHQLEAKIKEDKELIKKGELRDENPLDLSQEFTEFLEACRKGNLRRVQEMISAGININAKDEFDYTPLVLASLCGHYELVQLLLESGAFCDRGTWVGERAVYNALNNKIRNLLLSYDYSKTTDPLQPWSSHLNSLLTKQTPRTSDITCHAVSGASFELHRFFLAARSPYFFKVLSNHPEKTDYRFAAEIPTDAFNAVLKYIYLEEMADVVGPGKPEEEEKKIFAAIDTLCKRLGIEKLWESILAKDRRLARQRFEDEVRRAQAQVEDLFRNTVVKHKMVVDVDKVDLVRWPRQNAMFADCILRADRQQEELDAGGLVTSAAVDRIPVGPHASVSEPAAATGRGRKRCVLYPVHKAFLIRAPYFETMFSSAFKEAQESEHLHIIRVDCSPEVLEIVLTFLYTEKAEIPLELAMDVLYEADLLFLDKLKNKTAQVISTLGSRNTTVVVNGGESVEAEPINVYDVIKAAWDLKVQRLEDFVARYLADRLEDYIDEPEFSDLIQESANRIKARQETDTIELLDDIRYYLDERFRLRFEDAGVSDMIEQNSSQRKPTGKETSALEEEEAVRQGASEEPSPYDLGAGSVVPANEPPAVKATDEGAVQTLDGNWAEDEFDAHVRDYEILLDKIDALLQRLKLDA</sequence>
<evidence type="ECO:0000256" key="3">
    <source>
        <dbReference type="PROSITE-ProRule" id="PRU00023"/>
    </source>
</evidence>
<keyword evidence="7" id="KW-1185">Reference proteome</keyword>
<dbReference type="PROSITE" id="PS50297">
    <property type="entry name" value="ANK_REP_REGION"/>
    <property type="match status" value="1"/>
</dbReference>
<dbReference type="PANTHER" id="PTHR46231:SF1">
    <property type="entry name" value="ANKYRIN REPEAT AND BTB_POZ DOMAIN-CONTAINING PROTEIN 1"/>
    <property type="match status" value="1"/>
</dbReference>
<dbReference type="OrthoDB" id="684045at2759"/>
<feature type="repeat" description="ANK" evidence="3">
    <location>
        <begin position="71"/>
        <end position="96"/>
    </location>
</feature>
<dbReference type="PROSITE" id="PS50097">
    <property type="entry name" value="BTB"/>
    <property type="match status" value="2"/>
</dbReference>
<accession>A0A420Y0H8</accession>